<dbReference type="EMBL" id="LXQA010012139">
    <property type="protein sequence ID" value="MCH87407.1"/>
    <property type="molecule type" value="Genomic_DNA"/>
</dbReference>
<feature type="non-terminal residue" evidence="1">
    <location>
        <position position="1"/>
    </location>
</feature>
<reference evidence="1 2" key="1">
    <citation type="journal article" date="2018" name="Front. Plant Sci.">
        <title>Red Clover (Trifolium pratense) and Zigzag Clover (T. medium) - A Picture of Genomic Similarities and Differences.</title>
        <authorList>
            <person name="Dluhosova J."/>
            <person name="Istvanek J."/>
            <person name="Nedelnik J."/>
            <person name="Repkova J."/>
        </authorList>
    </citation>
    <scope>NUCLEOTIDE SEQUENCE [LARGE SCALE GENOMIC DNA]</scope>
    <source>
        <strain evidence="2">cv. 10/8</strain>
        <tissue evidence="1">Leaf</tissue>
    </source>
</reference>
<organism evidence="1 2">
    <name type="scientific">Trifolium medium</name>
    <dbReference type="NCBI Taxonomy" id="97028"/>
    <lineage>
        <taxon>Eukaryota</taxon>
        <taxon>Viridiplantae</taxon>
        <taxon>Streptophyta</taxon>
        <taxon>Embryophyta</taxon>
        <taxon>Tracheophyta</taxon>
        <taxon>Spermatophyta</taxon>
        <taxon>Magnoliopsida</taxon>
        <taxon>eudicotyledons</taxon>
        <taxon>Gunneridae</taxon>
        <taxon>Pentapetalae</taxon>
        <taxon>rosids</taxon>
        <taxon>fabids</taxon>
        <taxon>Fabales</taxon>
        <taxon>Fabaceae</taxon>
        <taxon>Papilionoideae</taxon>
        <taxon>50 kb inversion clade</taxon>
        <taxon>NPAAA clade</taxon>
        <taxon>Hologalegina</taxon>
        <taxon>IRL clade</taxon>
        <taxon>Trifolieae</taxon>
        <taxon>Trifolium</taxon>
    </lineage>
</organism>
<dbReference type="Proteomes" id="UP000265520">
    <property type="component" value="Unassembled WGS sequence"/>
</dbReference>
<comment type="caution">
    <text evidence="1">The sequence shown here is derived from an EMBL/GenBank/DDBJ whole genome shotgun (WGS) entry which is preliminary data.</text>
</comment>
<keyword evidence="2" id="KW-1185">Reference proteome</keyword>
<evidence type="ECO:0000313" key="2">
    <source>
        <dbReference type="Proteomes" id="UP000265520"/>
    </source>
</evidence>
<accession>A0A392MIU5</accession>
<proteinExistence type="predicted"/>
<gene>
    <name evidence="1" type="ORF">A2U01_0008276</name>
</gene>
<sequence>GLSILKASLTSTSALANGLKHYLALTETDMYHRKKPKKESEA</sequence>
<dbReference type="AlphaFoldDB" id="A0A392MIU5"/>
<evidence type="ECO:0000313" key="1">
    <source>
        <dbReference type="EMBL" id="MCH87407.1"/>
    </source>
</evidence>
<protein>
    <submittedName>
        <fullName evidence="1">Uncharacterized protein</fullName>
    </submittedName>
</protein>
<name>A0A392MIU5_9FABA</name>